<accession>A0A4V3HGM3</accession>
<dbReference type="EMBL" id="SORI01000004">
    <property type="protein sequence ID" value="TDY61861.1"/>
    <property type="molecule type" value="Genomic_DNA"/>
</dbReference>
<feature type="transmembrane region" description="Helical" evidence="1">
    <location>
        <begin position="351"/>
        <end position="374"/>
    </location>
</feature>
<feature type="transmembrane region" description="Helical" evidence="1">
    <location>
        <begin position="386"/>
        <end position="403"/>
    </location>
</feature>
<feature type="transmembrane region" description="Helical" evidence="1">
    <location>
        <begin position="461"/>
        <end position="481"/>
    </location>
</feature>
<feature type="transmembrane region" description="Helical" evidence="1">
    <location>
        <begin position="51"/>
        <end position="69"/>
    </location>
</feature>
<feature type="transmembrane region" description="Helical" evidence="1">
    <location>
        <begin position="312"/>
        <end position="339"/>
    </location>
</feature>
<proteinExistence type="predicted"/>
<dbReference type="Pfam" id="PF01970">
    <property type="entry name" value="TctA"/>
    <property type="match status" value="1"/>
</dbReference>
<feature type="transmembrane region" description="Helical" evidence="1">
    <location>
        <begin position="139"/>
        <end position="157"/>
    </location>
</feature>
<feature type="transmembrane region" description="Helical" evidence="1">
    <location>
        <begin position="12"/>
        <end position="45"/>
    </location>
</feature>
<sequence length="493" mass="52286">MFEEILAVFRPAILFPWLLSMAFGVLIGGTPGLTATMGVALIIPVTYYMEPLAGMAMILGVSFTSIFTGDIPATLLRIPGTPASGAATLDGYELTKQGRGMEALSLDLLCSAIGGFIGILLLMAVAPPLAKFALKFTNFQYFWLGIFGLSMSAVLSAGKPLNGVLSATLGLLVSTVGMDITTGLPRFTGGNMELLEGIGFIPAMVGLFGLSEVLKNVGDAKLLGESSIPEFGRISLLGTLKIILRNKMTVLKASLLGTCVGALPGAGADIAAWVAYGMEKKTSKNPEEFGKGSIKGVIAPTSANNAALGGTWIPALVFGVPGDSITAIVLGAMLMYGLRPGPLIFQENLKLVHGIFAVGLISQLFLIPVGLIGIRVFGKILRMPRNIVMVIVLIFSVIGSYAIRNSFFDIYIMAAFGVAGFFFEYLDIPLPPLILAIILGPMIEDNLRVGLIKTHGGLGEFIFDPICLTLIFLILFVFFGGPVMKFFRRKKGE</sequence>
<feature type="transmembrane region" description="Helical" evidence="1">
    <location>
        <begin position="106"/>
        <end position="127"/>
    </location>
</feature>
<dbReference type="PANTHER" id="PTHR35342:SF5">
    <property type="entry name" value="TRICARBOXYLIC TRANSPORT PROTEIN"/>
    <property type="match status" value="1"/>
</dbReference>
<gene>
    <name evidence="3" type="ORF">C8D99_104102</name>
</gene>
<name>A0A4V3HGM3_9BACT</name>
<comment type="caution">
    <text evidence="3">The sequence shown here is derived from an EMBL/GenBank/DDBJ whole genome shotgun (WGS) entry which is preliminary data.</text>
</comment>
<dbReference type="PANTHER" id="PTHR35342">
    <property type="entry name" value="TRICARBOXYLIC TRANSPORT PROTEIN"/>
    <property type="match status" value="1"/>
</dbReference>
<organism evidence="3 4">
    <name type="scientific">Aminivibrio pyruvatiphilus</name>
    <dbReference type="NCBI Taxonomy" id="1005740"/>
    <lineage>
        <taxon>Bacteria</taxon>
        <taxon>Thermotogati</taxon>
        <taxon>Synergistota</taxon>
        <taxon>Synergistia</taxon>
        <taxon>Synergistales</taxon>
        <taxon>Aminobacteriaceae</taxon>
        <taxon>Aminivibrio</taxon>
    </lineage>
</organism>
<feature type="transmembrane region" description="Helical" evidence="1">
    <location>
        <begin position="194"/>
        <end position="214"/>
    </location>
</feature>
<keyword evidence="1" id="KW-0812">Transmembrane</keyword>
<evidence type="ECO:0000256" key="1">
    <source>
        <dbReference type="SAM" id="Phobius"/>
    </source>
</evidence>
<evidence type="ECO:0000313" key="4">
    <source>
        <dbReference type="Proteomes" id="UP000295066"/>
    </source>
</evidence>
<feature type="transmembrane region" description="Helical" evidence="1">
    <location>
        <begin position="410"/>
        <end position="441"/>
    </location>
</feature>
<dbReference type="OrthoDB" id="3217at2"/>
<dbReference type="Proteomes" id="UP000295066">
    <property type="component" value="Unassembled WGS sequence"/>
</dbReference>
<feature type="transmembrane region" description="Helical" evidence="1">
    <location>
        <begin position="164"/>
        <end position="182"/>
    </location>
</feature>
<dbReference type="AlphaFoldDB" id="A0A4V3HGM3"/>
<dbReference type="InterPro" id="IPR002823">
    <property type="entry name" value="DUF112_TM"/>
</dbReference>
<keyword evidence="4" id="KW-1185">Reference proteome</keyword>
<evidence type="ECO:0000313" key="3">
    <source>
        <dbReference type="EMBL" id="TDY61861.1"/>
    </source>
</evidence>
<keyword evidence="1" id="KW-1133">Transmembrane helix</keyword>
<reference evidence="3 4" key="1">
    <citation type="submission" date="2019-03" db="EMBL/GenBank/DDBJ databases">
        <title>Genomic Encyclopedia of Type Strains, Phase IV (KMG-IV): sequencing the most valuable type-strain genomes for metagenomic binning, comparative biology and taxonomic classification.</title>
        <authorList>
            <person name="Goeker M."/>
        </authorList>
    </citation>
    <scope>NUCLEOTIDE SEQUENCE [LARGE SCALE GENOMIC DNA]</scope>
    <source>
        <strain evidence="3 4">DSM 25964</strain>
    </source>
</reference>
<dbReference type="RefSeq" id="WP_133956910.1">
    <property type="nucleotide sequence ID" value="NZ_SORI01000004.1"/>
</dbReference>
<protein>
    <submittedName>
        <fullName evidence="3">TctA family transporter</fullName>
    </submittedName>
</protein>
<feature type="transmembrane region" description="Helical" evidence="1">
    <location>
        <begin position="255"/>
        <end position="276"/>
    </location>
</feature>
<feature type="domain" description="DUF112" evidence="2">
    <location>
        <begin position="17"/>
        <end position="435"/>
    </location>
</feature>
<keyword evidence="1" id="KW-0472">Membrane</keyword>
<evidence type="ECO:0000259" key="2">
    <source>
        <dbReference type="Pfam" id="PF01970"/>
    </source>
</evidence>